<protein>
    <submittedName>
        <fullName evidence="2">Transcriptional regulator</fullName>
    </submittedName>
</protein>
<evidence type="ECO:0000313" key="2">
    <source>
        <dbReference type="EMBL" id="OIJ24818.1"/>
    </source>
</evidence>
<dbReference type="AlphaFoldDB" id="A0A1J4MZY6"/>
<sequence length="98" mass="11591">MTRATWQPRPDDAETLRRFFGKDGRLLTIPSKHVKKLVVLNQLAQSFEPGKVYPEREVNEILRRFHEDVAALRRYLYEEGFMMREGGYYWRDGGSVDV</sequence>
<name>A0A1J4MZY6_9ACTN</name>
<evidence type="ECO:0000313" key="3">
    <source>
        <dbReference type="Proteomes" id="UP000033772"/>
    </source>
</evidence>
<keyword evidence="3" id="KW-1185">Reference proteome</keyword>
<accession>A0A1J4MZY6</accession>
<feature type="domain" description="DUF2087" evidence="1">
    <location>
        <begin position="25"/>
        <end position="91"/>
    </location>
</feature>
<comment type="caution">
    <text evidence="2">The sequence shown here is derived from an EMBL/GenBank/DDBJ whole genome shotgun (WGS) entry which is preliminary data.</text>
</comment>
<dbReference type="InterPro" id="IPR018656">
    <property type="entry name" value="DUF2087"/>
</dbReference>
<dbReference type="EMBL" id="JZDQ02000032">
    <property type="protein sequence ID" value="OIJ24818.1"/>
    <property type="molecule type" value="Genomic_DNA"/>
</dbReference>
<evidence type="ECO:0000259" key="1">
    <source>
        <dbReference type="Pfam" id="PF09860"/>
    </source>
</evidence>
<gene>
    <name evidence="2" type="ORF">UG56_020475</name>
</gene>
<dbReference type="RefSeq" id="WP_045547842.1">
    <property type="nucleotide sequence ID" value="NZ_JZDQ02000032.1"/>
</dbReference>
<dbReference type="STRING" id="1844.UG56_020475"/>
<proteinExistence type="predicted"/>
<dbReference type="Proteomes" id="UP000033772">
    <property type="component" value="Unassembled WGS sequence"/>
</dbReference>
<dbReference type="OrthoDB" id="529288at2"/>
<organism evidence="2 3">
    <name type="scientific">Nocardioides luteus</name>
    <dbReference type="NCBI Taxonomy" id="1844"/>
    <lineage>
        <taxon>Bacteria</taxon>
        <taxon>Bacillati</taxon>
        <taxon>Actinomycetota</taxon>
        <taxon>Actinomycetes</taxon>
        <taxon>Propionibacteriales</taxon>
        <taxon>Nocardioidaceae</taxon>
        <taxon>Nocardioides</taxon>
    </lineage>
</organism>
<dbReference type="Pfam" id="PF09860">
    <property type="entry name" value="DUF2087"/>
    <property type="match status" value="1"/>
</dbReference>
<reference evidence="2" key="1">
    <citation type="submission" date="2016-10" db="EMBL/GenBank/DDBJ databases">
        <title>Draft Genome Sequence of Nocardioides luteus Strain BAFB, an Alkane-Degrading Bacterium Isolated from JP-7 Polluted Soil.</title>
        <authorList>
            <person name="Brown L."/>
            <person name="Ruiz O.N."/>
            <person name="Gunasekera T."/>
        </authorList>
    </citation>
    <scope>NUCLEOTIDE SEQUENCE [LARGE SCALE GENOMIC DNA]</scope>
    <source>
        <strain evidence="2">BAFB</strain>
    </source>
</reference>